<evidence type="ECO:0000313" key="3">
    <source>
        <dbReference type="EMBL" id="KAG0450218.1"/>
    </source>
</evidence>
<dbReference type="EMBL" id="JADCNM010000132">
    <property type="protein sequence ID" value="KAG0450218.1"/>
    <property type="molecule type" value="Genomic_DNA"/>
</dbReference>
<reference evidence="3 4" key="1">
    <citation type="journal article" date="2020" name="Nat. Food">
        <title>A phased Vanilla planifolia genome enables genetic improvement of flavour and production.</title>
        <authorList>
            <person name="Hasing T."/>
            <person name="Tang H."/>
            <person name="Brym M."/>
            <person name="Khazi F."/>
            <person name="Huang T."/>
            <person name="Chambers A.H."/>
        </authorList>
    </citation>
    <scope>NUCLEOTIDE SEQUENCE [LARGE SCALE GENOMIC DNA]</scope>
    <source>
        <tissue evidence="3">Leaf</tissue>
    </source>
</reference>
<keyword evidence="2" id="KW-0812">Transmembrane</keyword>
<dbReference type="AlphaFoldDB" id="A0A835U6B5"/>
<name>A0A835U6B5_VANPL</name>
<evidence type="ECO:0000256" key="2">
    <source>
        <dbReference type="SAM" id="Phobius"/>
    </source>
</evidence>
<organism evidence="3 4">
    <name type="scientific">Vanilla planifolia</name>
    <name type="common">Vanilla</name>
    <dbReference type="NCBI Taxonomy" id="51239"/>
    <lineage>
        <taxon>Eukaryota</taxon>
        <taxon>Viridiplantae</taxon>
        <taxon>Streptophyta</taxon>
        <taxon>Embryophyta</taxon>
        <taxon>Tracheophyta</taxon>
        <taxon>Spermatophyta</taxon>
        <taxon>Magnoliopsida</taxon>
        <taxon>Liliopsida</taxon>
        <taxon>Asparagales</taxon>
        <taxon>Orchidaceae</taxon>
        <taxon>Vanilloideae</taxon>
        <taxon>Vanilleae</taxon>
        <taxon>Vanilla</taxon>
    </lineage>
</organism>
<feature type="compositionally biased region" description="Basic residues" evidence="1">
    <location>
        <begin position="1"/>
        <end position="13"/>
    </location>
</feature>
<gene>
    <name evidence="3" type="ORF">HPP92_026858</name>
</gene>
<feature type="transmembrane region" description="Helical" evidence="2">
    <location>
        <begin position="148"/>
        <end position="178"/>
    </location>
</feature>
<feature type="transmembrane region" description="Helical" evidence="2">
    <location>
        <begin position="76"/>
        <end position="98"/>
    </location>
</feature>
<accession>A0A835U6B5</accession>
<feature type="region of interest" description="Disordered" evidence="1">
    <location>
        <begin position="1"/>
        <end position="34"/>
    </location>
</feature>
<keyword evidence="2" id="KW-1133">Transmembrane helix</keyword>
<sequence>MAGGAARRRAAKRRAAESLSSQPPNEPPPLLDGPLSIPQPSPPLRCPGLPPPPHYICTFIPVAFTLYNLATAGACFHAFIGLLMGFFVLCSGATAVLYHYNVMFATQSRLMVARMVLLSILMACNLHHGTEVYASQEFLASLHIASCVVVLLLGCPFGTSAMLLFTWASFLVVTLFVFNAKN</sequence>
<feature type="compositionally biased region" description="Pro residues" evidence="1">
    <location>
        <begin position="24"/>
        <end position="34"/>
    </location>
</feature>
<proteinExistence type="predicted"/>
<evidence type="ECO:0000256" key="1">
    <source>
        <dbReference type="SAM" id="MobiDB-lite"/>
    </source>
</evidence>
<dbReference type="Proteomes" id="UP000639772">
    <property type="component" value="Unassembled WGS sequence"/>
</dbReference>
<feature type="transmembrane region" description="Helical" evidence="2">
    <location>
        <begin position="110"/>
        <end position="128"/>
    </location>
</feature>
<protein>
    <submittedName>
        <fullName evidence="3">Uncharacterized protein</fullName>
    </submittedName>
</protein>
<comment type="caution">
    <text evidence="3">The sequence shown here is derived from an EMBL/GenBank/DDBJ whole genome shotgun (WGS) entry which is preliminary data.</text>
</comment>
<keyword evidence="2" id="KW-0472">Membrane</keyword>
<evidence type="ECO:0000313" key="4">
    <source>
        <dbReference type="Proteomes" id="UP000639772"/>
    </source>
</evidence>